<gene>
    <name evidence="2" type="ORF">CYR75_01480</name>
</gene>
<name>A0A2K9MDM1_9RHOB</name>
<sequence>MIRPELRRWLMPRRELLSAIAGILLGLWIATRGGWLLGGMGLVVTLSAAVWAVGSWRRLAFRRDIGAPGVLEVDEGAIRYYAARALGGTIALRDLVEIRLLRLDGRDHWRLRTRDGQALLVPVDARGADQLADAFAQLPGLDLGHVSAALSQKGGPSLRIVWTAKPG</sequence>
<keyword evidence="1" id="KW-1133">Transmembrane helix</keyword>
<feature type="transmembrane region" description="Helical" evidence="1">
    <location>
        <begin position="35"/>
        <end position="53"/>
    </location>
</feature>
<keyword evidence="3" id="KW-1185">Reference proteome</keyword>
<reference evidence="3" key="1">
    <citation type="submission" date="2017-12" db="EMBL/GenBank/DDBJ databases">
        <title>Genomic analysis of Paracoccus sp. CBA4604.</title>
        <authorList>
            <person name="Roh S.W."/>
            <person name="Kim J.Y."/>
            <person name="Kim J.S."/>
        </authorList>
    </citation>
    <scope>NUCLEOTIDE SEQUENCE [LARGE SCALE GENOMIC DNA]</scope>
    <source>
        <strain evidence="3">CBA4604</strain>
    </source>
</reference>
<proteinExistence type="predicted"/>
<keyword evidence="1" id="KW-0812">Transmembrane</keyword>
<keyword evidence="1" id="KW-0472">Membrane</keyword>
<dbReference type="Proteomes" id="UP000234882">
    <property type="component" value="Chromosome"/>
</dbReference>
<feature type="transmembrane region" description="Helical" evidence="1">
    <location>
        <begin position="12"/>
        <end position="29"/>
    </location>
</feature>
<evidence type="ECO:0000313" key="3">
    <source>
        <dbReference type="Proteomes" id="UP000234882"/>
    </source>
</evidence>
<dbReference type="AlphaFoldDB" id="A0A2K9MDM1"/>
<dbReference type="OrthoDB" id="7851333at2"/>
<evidence type="ECO:0000313" key="2">
    <source>
        <dbReference type="EMBL" id="AUM73136.1"/>
    </source>
</evidence>
<evidence type="ECO:0000256" key="1">
    <source>
        <dbReference type="SAM" id="Phobius"/>
    </source>
</evidence>
<accession>A0A2K9MDM1</accession>
<organism evidence="2 3">
    <name type="scientific">Paracoccus jeotgali</name>
    <dbReference type="NCBI Taxonomy" id="2065379"/>
    <lineage>
        <taxon>Bacteria</taxon>
        <taxon>Pseudomonadati</taxon>
        <taxon>Pseudomonadota</taxon>
        <taxon>Alphaproteobacteria</taxon>
        <taxon>Rhodobacterales</taxon>
        <taxon>Paracoccaceae</taxon>
        <taxon>Paracoccus</taxon>
    </lineage>
</organism>
<dbReference type="KEGG" id="paru:CYR75_01480"/>
<dbReference type="EMBL" id="CP025583">
    <property type="protein sequence ID" value="AUM73136.1"/>
    <property type="molecule type" value="Genomic_DNA"/>
</dbReference>
<protein>
    <submittedName>
        <fullName evidence="2">Uncharacterized protein</fullName>
    </submittedName>
</protein>
<dbReference type="RefSeq" id="WP_101498520.1">
    <property type="nucleotide sequence ID" value="NZ_CP025583.1"/>
</dbReference>